<dbReference type="InterPro" id="IPR000944">
    <property type="entry name" value="Tscrpt_reg_Rrf2"/>
</dbReference>
<dbReference type="PANTHER" id="PTHR33221:SF4">
    <property type="entry name" value="HTH-TYPE TRANSCRIPTIONAL REPRESSOR NSRR"/>
    <property type="match status" value="1"/>
</dbReference>
<evidence type="ECO:0000313" key="2">
    <source>
        <dbReference type="EMBL" id="MFC2991856.1"/>
    </source>
</evidence>
<dbReference type="EMBL" id="JBHRSQ010000009">
    <property type="protein sequence ID" value="MFC2991856.1"/>
    <property type="molecule type" value="Genomic_DNA"/>
</dbReference>
<dbReference type="InterPro" id="IPR036390">
    <property type="entry name" value="WH_DNA-bd_sf"/>
</dbReference>
<comment type="caution">
    <text evidence="2">The sequence shown here is derived from an EMBL/GenBank/DDBJ whole genome shotgun (WGS) entry which is preliminary data.</text>
</comment>
<reference evidence="3" key="1">
    <citation type="journal article" date="2019" name="Int. J. Syst. Evol. Microbiol.">
        <title>The Global Catalogue of Microorganisms (GCM) 10K type strain sequencing project: providing services to taxonomists for standard genome sequencing and annotation.</title>
        <authorList>
            <consortium name="The Broad Institute Genomics Platform"/>
            <consortium name="The Broad Institute Genome Sequencing Center for Infectious Disease"/>
            <person name="Wu L."/>
            <person name="Ma J."/>
        </authorList>
    </citation>
    <scope>NUCLEOTIDE SEQUENCE [LARGE SCALE GENOMIC DNA]</scope>
    <source>
        <strain evidence="3">KCTC 52660</strain>
    </source>
</reference>
<evidence type="ECO:0000313" key="3">
    <source>
        <dbReference type="Proteomes" id="UP001595386"/>
    </source>
</evidence>
<dbReference type="SUPFAM" id="SSF46785">
    <property type="entry name" value="Winged helix' DNA-binding domain"/>
    <property type="match status" value="1"/>
</dbReference>
<keyword evidence="3" id="KW-1185">Reference proteome</keyword>
<organism evidence="2 3">
    <name type="scientific">Halomonas tibetensis</name>
    <dbReference type="NCBI Taxonomy" id="2259590"/>
    <lineage>
        <taxon>Bacteria</taxon>
        <taxon>Pseudomonadati</taxon>
        <taxon>Pseudomonadota</taxon>
        <taxon>Gammaproteobacteria</taxon>
        <taxon>Oceanospirillales</taxon>
        <taxon>Halomonadaceae</taxon>
        <taxon>Halomonas</taxon>
    </lineage>
</organism>
<proteinExistence type="predicted"/>
<evidence type="ECO:0000256" key="1">
    <source>
        <dbReference type="ARBA" id="ARBA00023125"/>
    </source>
</evidence>
<sequence length="159" mass="17873">MHLTRFTDYSLRVLIYLAVKGEERSTIQEIASSFDVSRNHLMKVVQDLSHKGYITAFRGKNGGLLLKKPPETIRLGKLVRDAEHDLQLVECFGEDNECRITPACRLKPILAEALRAFLAVLDKYTLADMLGPQEAQLVQLLRIEPLTRSKTDTASPLAP</sequence>
<dbReference type="NCBIfam" id="TIGR00738">
    <property type="entry name" value="rrf2_super"/>
    <property type="match status" value="1"/>
</dbReference>
<dbReference type="InterPro" id="IPR036388">
    <property type="entry name" value="WH-like_DNA-bd_sf"/>
</dbReference>
<keyword evidence="1" id="KW-0238">DNA-binding</keyword>
<dbReference type="PROSITE" id="PS51197">
    <property type="entry name" value="HTH_RRF2_2"/>
    <property type="match status" value="1"/>
</dbReference>
<dbReference type="Proteomes" id="UP001595386">
    <property type="component" value="Unassembled WGS sequence"/>
</dbReference>
<name>A0ABV7B4J9_9GAMM</name>
<accession>A0ABV7B4J9</accession>
<protein>
    <submittedName>
        <fullName evidence="2">Rrf2 family transcriptional regulator</fullName>
    </submittedName>
</protein>
<dbReference type="RefSeq" id="WP_379756966.1">
    <property type="nucleotide sequence ID" value="NZ_JBHRSQ010000009.1"/>
</dbReference>
<dbReference type="Pfam" id="PF02082">
    <property type="entry name" value="Rrf2"/>
    <property type="match status" value="1"/>
</dbReference>
<dbReference type="Gene3D" id="1.10.10.10">
    <property type="entry name" value="Winged helix-like DNA-binding domain superfamily/Winged helix DNA-binding domain"/>
    <property type="match status" value="1"/>
</dbReference>
<gene>
    <name evidence="2" type="ORF">ACFODV_07400</name>
</gene>
<dbReference type="PANTHER" id="PTHR33221">
    <property type="entry name" value="WINGED HELIX-TURN-HELIX TRANSCRIPTIONAL REGULATOR, RRF2 FAMILY"/>
    <property type="match status" value="1"/>
</dbReference>